<evidence type="ECO:0000256" key="11">
    <source>
        <dbReference type="ARBA" id="ARBA00023235"/>
    </source>
</evidence>
<dbReference type="SUPFAM" id="SSF52540">
    <property type="entry name" value="P-loop containing nucleoside triphosphate hydrolases"/>
    <property type="match status" value="2"/>
</dbReference>
<evidence type="ECO:0000256" key="3">
    <source>
        <dbReference type="ARBA" id="ARBA00022741"/>
    </source>
</evidence>
<evidence type="ECO:0000256" key="10">
    <source>
        <dbReference type="ARBA" id="ARBA00023204"/>
    </source>
</evidence>
<organism evidence="18 19">
    <name type="scientific">Iocasia fonsfrigidae</name>
    <dbReference type="NCBI Taxonomy" id="2682810"/>
    <lineage>
        <taxon>Bacteria</taxon>
        <taxon>Bacillati</taxon>
        <taxon>Bacillota</taxon>
        <taxon>Clostridia</taxon>
        <taxon>Halanaerobiales</taxon>
        <taxon>Halanaerobiaceae</taxon>
        <taxon>Iocasia</taxon>
    </lineage>
</organism>
<keyword evidence="9 15" id="KW-0233">DNA recombination</keyword>
<dbReference type="NCBIfam" id="NF008165">
    <property type="entry name" value="PRK10917.1-3"/>
    <property type="match status" value="1"/>
</dbReference>
<keyword evidence="5 15" id="KW-0378">Hydrolase</keyword>
<evidence type="ECO:0000256" key="5">
    <source>
        <dbReference type="ARBA" id="ARBA00022801"/>
    </source>
</evidence>
<evidence type="ECO:0000256" key="7">
    <source>
        <dbReference type="ARBA" id="ARBA00022840"/>
    </source>
</evidence>
<evidence type="ECO:0000313" key="18">
    <source>
        <dbReference type="EMBL" id="QTL98168.1"/>
    </source>
</evidence>
<evidence type="ECO:0000259" key="16">
    <source>
        <dbReference type="PROSITE" id="PS51192"/>
    </source>
</evidence>
<evidence type="ECO:0000259" key="17">
    <source>
        <dbReference type="PROSITE" id="PS51194"/>
    </source>
</evidence>
<keyword evidence="4 15" id="KW-0227">DNA damage</keyword>
<dbReference type="Pfam" id="PF19833">
    <property type="entry name" value="RecG_dom3_C"/>
    <property type="match status" value="1"/>
</dbReference>
<dbReference type="EMBL" id="CP046640">
    <property type="protein sequence ID" value="QTL98168.1"/>
    <property type="molecule type" value="Genomic_DNA"/>
</dbReference>
<evidence type="ECO:0000256" key="13">
    <source>
        <dbReference type="ARBA" id="ARBA00034808"/>
    </source>
</evidence>
<dbReference type="GO" id="GO:0006310">
    <property type="term" value="P:DNA recombination"/>
    <property type="evidence" value="ECO:0007669"/>
    <property type="project" value="UniProtKB-UniRule"/>
</dbReference>
<dbReference type="CDD" id="cd17992">
    <property type="entry name" value="DEXHc_RecG"/>
    <property type="match status" value="1"/>
</dbReference>
<keyword evidence="7 15" id="KW-0067">ATP-binding</keyword>
<keyword evidence="10 15" id="KW-0234">DNA repair</keyword>
<accession>A0A8A7KER8</accession>
<dbReference type="GO" id="GO:0005524">
    <property type="term" value="F:ATP binding"/>
    <property type="evidence" value="ECO:0007669"/>
    <property type="project" value="UniProtKB-KW"/>
</dbReference>
<evidence type="ECO:0000256" key="14">
    <source>
        <dbReference type="ARBA" id="ARBA00048988"/>
    </source>
</evidence>
<evidence type="ECO:0000256" key="2">
    <source>
        <dbReference type="ARBA" id="ARBA00017846"/>
    </source>
</evidence>
<proteinExistence type="inferred from homology"/>
<dbReference type="EC" id="5.6.2.4" evidence="13 15"/>
<dbReference type="InterPro" id="IPR012340">
    <property type="entry name" value="NA-bd_OB-fold"/>
</dbReference>
<comment type="similarity">
    <text evidence="1 15">Belongs to the helicase family. RecG subfamily.</text>
</comment>
<dbReference type="SUPFAM" id="SSF50249">
    <property type="entry name" value="Nucleic acid-binding proteins"/>
    <property type="match status" value="1"/>
</dbReference>
<feature type="domain" description="Helicase C-terminal" evidence="17">
    <location>
        <begin position="458"/>
        <end position="623"/>
    </location>
</feature>
<dbReference type="PROSITE" id="PS51194">
    <property type="entry name" value="HELICASE_CTER"/>
    <property type="match status" value="1"/>
</dbReference>
<dbReference type="InterPro" id="IPR047112">
    <property type="entry name" value="RecG/Mfd"/>
</dbReference>
<keyword evidence="11" id="KW-0413">Isomerase</keyword>
<protein>
    <recommendedName>
        <fullName evidence="2 15">ATP-dependent DNA helicase RecG</fullName>
        <ecNumber evidence="13 15">5.6.2.4</ecNumber>
    </recommendedName>
</protein>
<dbReference type="RefSeq" id="WP_230869741.1">
    <property type="nucleotide sequence ID" value="NZ_CP046640.1"/>
</dbReference>
<dbReference type="GO" id="GO:0043138">
    <property type="term" value="F:3'-5' DNA helicase activity"/>
    <property type="evidence" value="ECO:0007669"/>
    <property type="project" value="UniProtKB-EC"/>
</dbReference>
<dbReference type="NCBIfam" id="NF008168">
    <property type="entry name" value="PRK10917.2-2"/>
    <property type="match status" value="1"/>
</dbReference>
<dbReference type="Proteomes" id="UP000665020">
    <property type="component" value="Chromosome"/>
</dbReference>
<dbReference type="GO" id="GO:0006281">
    <property type="term" value="P:DNA repair"/>
    <property type="evidence" value="ECO:0007669"/>
    <property type="project" value="UniProtKB-UniRule"/>
</dbReference>
<keyword evidence="3 15" id="KW-0547">Nucleotide-binding</keyword>
<evidence type="ECO:0000256" key="8">
    <source>
        <dbReference type="ARBA" id="ARBA00023125"/>
    </source>
</evidence>
<evidence type="ECO:0000256" key="1">
    <source>
        <dbReference type="ARBA" id="ARBA00007504"/>
    </source>
</evidence>
<dbReference type="InterPro" id="IPR011545">
    <property type="entry name" value="DEAD/DEAH_box_helicase_dom"/>
</dbReference>
<evidence type="ECO:0000256" key="9">
    <source>
        <dbReference type="ARBA" id="ARBA00023172"/>
    </source>
</evidence>
<dbReference type="PANTHER" id="PTHR47964">
    <property type="entry name" value="ATP-DEPENDENT DNA HELICASE HOMOLOG RECG, CHLOROPLASTIC"/>
    <property type="match status" value="1"/>
</dbReference>
<reference evidence="18" key="1">
    <citation type="submission" date="2019-12" db="EMBL/GenBank/DDBJ databases">
        <authorList>
            <person name="zhang j."/>
            <person name="sun C.M."/>
        </authorList>
    </citation>
    <scope>NUCLEOTIDE SEQUENCE</scope>
    <source>
        <strain evidence="18">NS-1</strain>
    </source>
</reference>
<evidence type="ECO:0000256" key="12">
    <source>
        <dbReference type="ARBA" id="ARBA00034617"/>
    </source>
</evidence>
<dbReference type="InterPro" id="IPR033454">
    <property type="entry name" value="RecG_wedge"/>
</dbReference>
<dbReference type="Pfam" id="PF00270">
    <property type="entry name" value="DEAD"/>
    <property type="match status" value="1"/>
</dbReference>
<comment type="catalytic activity">
    <reaction evidence="12 15">
        <text>Couples ATP hydrolysis with the unwinding of duplex DNA by translocating in the 3'-5' direction.</text>
        <dbReference type="EC" id="5.6.2.4"/>
    </reaction>
</comment>
<dbReference type="PROSITE" id="PS51192">
    <property type="entry name" value="HELICASE_ATP_BIND_1"/>
    <property type="match status" value="1"/>
</dbReference>
<dbReference type="CDD" id="cd04488">
    <property type="entry name" value="RecG_wedge_OBF"/>
    <property type="match status" value="1"/>
</dbReference>
<sequence length="683" mass="78193">MKNELPKSVQFIKGVGPAYKKLLGKLNITTVEDLLYYFPRDYQDRSKYVPMNSVKPGQEITIKGKVLKIYEQKIKRGLRILKVTISDGSDCINGTWFNQSYLKKKFQKGKEYIFSGKLSDKAWGFGKKEINNPVFEELESGETIHTGRVVPIYALTEGISQQKLREIMYKALSDFACHVNDLLPDYLIKKYRFPDTTTSLWGLHFPRDRKHYIAARKRLAFEELFLLQLLVLQRKKNLTGVKGVEHKGEINTLDKFKEILPFELTTAQQRVWTEIKRDMARPVPMQRLLQGDVGSGKTIIAAMALVETMANTYQGIMMAPTEILAEQHYLKLKPLLRDLGFNVVLLTGSLKESERSRLKELIKNKEVDLIIGTHALFQEDLEYYKIGLIVIDEQHRFGVEQRFKLKDKGDNPDLLVMTATPIPRTLALTLYGDMDLSIIDELPPGRSPVITTWRTEKARSSIYSFVKEKINKGRQVYIVCPLIEESEEIVAVSAMEMFKTLTKDTFSQYRLGLLHSKITQEERKTVMKDFREGKIDILISTTVIEVGVDVPNASIMIIENAERFGLAQLHQLRGRVGRGKYQSYCILIANPRTEEGTKRLSVMTETDDGFKIAEADLEIRGPGEFFGIRQHGLPDLKVANILKDNRILITAREEAEGLINNNGILKYKYPCLYNKLLNLELKV</sequence>
<dbReference type="InterPro" id="IPR045562">
    <property type="entry name" value="RecG_dom3_C"/>
</dbReference>
<dbReference type="InterPro" id="IPR027417">
    <property type="entry name" value="P-loop_NTPase"/>
</dbReference>
<dbReference type="GO" id="GO:0003677">
    <property type="term" value="F:DNA binding"/>
    <property type="evidence" value="ECO:0007669"/>
    <property type="project" value="UniProtKB-KW"/>
</dbReference>
<name>A0A8A7KER8_9FIRM</name>
<dbReference type="SMART" id="SM00490">
    <property type="entry name" value="HELICc"/>
    <property type="match status" value="1"/>
</dbReference>
<dbReference type="KEGG" id="ifn:GM661_09345"/>
<dbReference type="Pfam" id="PF00271">
    <property type="entry name" value="Helicase_C"/>
    <property type="match status" value="1"/>
</dbReference>
<evidence type="ECO:0000313" key="19">
    <source>
        <dbReference type="Proteomes" id="UP000665020"/>
    </source>
</evidence>
<dbReference type="NCBIfam" id="TIGR00643">
    <property type="entry name" value="recG"/>
    <property type="match status" value="1"/>
</dbReference>
<dbReference type="InterPro" id="IPR004609">
    <property type="entry name" value="ATP-dep_DNA_helicase_RecG"/>
</dbReference>
<evidence type="ECO:0000256" key="4">
    <source>
        <dbReference type="ARBA" id="ARBA00022763"/>
    </source>
</evidence>
<dbReference type="GO" id="GO:0016787">
    <property type="term" value="F:hydrolase activity"/>
    <property type="evidence" value="ECO:0007669"/>
    <property type="project" value="UniProtKB-KW"/>
</dbReference>
<dbReference type="AlphaFoldDB" id="A0A8A7KER8"/>
<gene>
    <name evidence="18" type="primary">recG</name>
    <name evidence="18" type="ORF">GM661_09345</name>
</gene>
<dbReference type="InterPro" id="IPR014001">
    <property type="entry name" value="Helicase_ATP-bd"/>
</dbReference>
<dbReference type="Gene3D" id="2.40.50.140">
    <property type="entry name" value="Nucleic acid-binding proteins"/>
    <property type="match status" value="1"/>
</dbReference>
<evidence type="ECO:0000256" key="15">
    <source>
        <dbReference type="RuleBase" id="RU363016"/>
    </source>
</evidence>
<keyword evidence="6 15" id="KW-0347">Helicase</keyword>
<comment type="catalytic activity">
    <reaction evidence="14 15">
        <text>ATP + H2O = ADP + phosphate + H(+)</text>
        <dbReference type="Rhea" id="RHEA:13065"/>
        <dbReference type="ChEBI" id="CHEBI:15377"/>
        <dbReference type="ChEBI" id="CHEBI:15378"/>
        <dbReference type="ChEBI" id="CHEBI:30616"/>
        <dbReference type="ChEBI" id="CHEBI:43474"/>
        <dbReference type="ChEBI" id="CHEBI:456216"/>
        <dbReference type="EC" id="5.6.2.4"/>
    </reaction>
</comment>
<feature type="domain" description="Helicase ATP-binding" evidence="16">
    <location>
        <begin position="278"/>
        <end position="439"/>
    </location>
</feature>
<keyword evidence="19" id="KW-1185">Reference proteome</keyword>
<dbReference type="Gene3D" id="3.40.50.300">
    <property type="entry name" value="P-loop containing nucleotide triphosphate hydrolases"/>
    <property type="match status" value="2"/>
</dbReference>
<dbReference type="PANTHER" id="PTHR47964:SF1">
    <property type="entry name" value="ATP-DEPENDENT DNA HELICASE HOMOLOG RECG, CHLOROPLASTIC"/>
    <property type="match status" value="1"/>
</dbReference>
<keyword evidence="8" id="KW-0238">DNA-binding</keyword>
<comment type="function">
    <text evidence="15">Plays a critical role in recombination and DNA repair. Helps process Holliday junction intermediates to mature products by catalyzing branch migration. Has replication fork regression activity, unwinds stalled or blocked replication forks to make a HJ that can be resolved. Has a DNA unwinding activity characteristic of a DNA helicase with 3'-5' polarity.</text>
</comment>
<dbReference type="InterPro" id="IPR001650">
    <property type="entry name" value="Helicase_C-like"/>
</dbReference>
<dbReference type="Pfam" id="PF17191">
    <property type="entry name" value="RecG_wedge"/>
    <property type="match status" value="1"/>
</dbReference>
<dbReference type="SMART" id="SM00487">
    <property type="entry name" value="DEXDc"/>
    <property type="match status" value="1"/>
</dbReference>
<evidence type="ECO:0000256" key="6">
    <source>
        <dbReference type="ARBA" id="ARBA00022806"/>
    </source>
</evidence>